<dbReference type="EMBL" id="CP104013">
    <property type="protein sequence ID" value="UYP45536.1"/>
    <property type="molecule type" value="Genomic_DNA"/>
</dbReference>
<name>A0ABY6HPU0_9ARCH</name>
<evidence type="ECO:0000313" key="2">
    <source>
        <dbReference type="EMBL" id="UYP45536.1"/>
    </source>
</evidence>
<proteinExistence type="predicted"/>
<gene>
    <name evidence="2" type="ORF">NEF87_001821</name>
</gene>
<sequence>MKVFRLDDGRILQLADKKKMDHWDAEMPLLFIGDTREKQLPEYKKIYPKAVVQEIEDYLEDILESVAIPKLINALTSKVLETRLKVAENIAKLSESNPDQLKIALPHVEKALQDPNKQIQKLMETTLKNYKRAQKRKETAKKRKILTKLRKQMDIVDNDFADGKINDEQYMIEQKKYLVLKREIELAEQVD</sequence>
<dbReference type="Proteomes" id="UP001208689">
    <property type="component" value="Chromosome"/>
</dbReference>
<dbReference type="SUPFAM" id="SSF48371">
    <property type="entry name" value="ARM repeat"/>
    <property type="match status" value="1"/>
</dbReference>
<keyword evidence="1" id="KW-0175">Coiled coil</keyword>
<keyword evidence="3" id="KW-1185">Reference proteome</keyword>
<organism evidence="2 3">
    <name type="scientific">Candidatus Lokiarchaeum ossiferum</name>
    <dbReference type="NCBI Taxonomy" id="2951803"/>
    <lineage>
        <taxon>Archaea</taxon>
        <taxon>Promethearchaeati</taxon>
        <taxon>Promethearchaeota</taxon>
        <taxon>Promethearchaeia</taxon>
        <taxon>Promethearchaeales</taxon>
        <taxon>Promethearchaeaceae</taxon>
        <taxon>Candidatus Lokiarchaeum</taxon>
    </lineage>
</organism>
<evidence type="ECO:0000256" key="1">
    <source>
        <dbReference type="SAM" id="Coils"/>
    </source>
</evidence>
<dbReference type="InterPro" id="IPR016024">
    <property type="entry name" value="ARM-type_fold"/>
</dbReference>
<dbReference type="Gene3D" id="1.25.10.10">
    <property type="entry name" value="Leucine-rich Repeat Variant"/>
    <property type="match status" value="1"/>
</dbReference>
<evidence type="ECO:0000313" key="3">
    <source>
        <dbReference type="Proteomes" id="UP001208689"/>
    </source>
</evidence>
<protein>
    <submittedName>
        <fullName evidence="2">Uncharacterized protein</fullName>
    </submittedName>
</protein>
<feature type="coiled-coil region" evidence="1">
    <location>
        <begin position="116"/>
        <end position="143"/>
    </location>
</feature>
<dbReference type="InterPro" id="IPR011989">
    <property type="entry name" value="ARM-like"/>
</dbReference>
<reference evidence="2" key="1">
    <citation type="submission" date="2022-09" db="EMBL/GenBank/DDBJ databases">
        <title>Actin cytoskeleton and complex cell architecture in an #Asgard archaeon.</title>
        <authorList>
            <person name="Ponce Toledo R.I."/>
            <person name="Schleper C."/>
            <person name="Rodrigues Oliveira T."/>
            <person name="Wollweber F."/>
            <person name="Xu J."/>
            <person name="Rittmann S."/>
            <person name="Klingl A."/>
            <person name="Pilhofer M."/>
        </authorList>
    </citation>
    <scope>NUCLEOTIDE SEQUENCE</scope>
    <source>
        <strain evidence="2">B-35</strain>
    </source>
</reference>
<accession>A0ABY6HPU0</accession>